<gene>
    <name evidence="3" type="ORF">UFOPK3773_00043</name>
    <name evidence="4" type="ORF">UFOPK3992_00146</name>
</gene>
<dbReference type="InterPro" id="IPR050921">
    <property type="entry name" value="T4SS_GSP_E_ATPase"/>
</dbReference>
<dbReference type="Gene3D" id="3.40.50.300">
    <property type="entry name" value="P-loop containing nucleotide triphosphate hydrolases"/>
    <property type="match status" value="1"/>
</dbReference>
<evidence type="ECO:0000313" key="3">
    <source>
        <dbReference type="EMBL" id="CAB4927423.1"/>
    </source>
</evidence>
<dbReference type="PANTHER" id="PTHR30486:SF12">
    <property type="entry name" value="TYPE IV PILUS ATPASE PILU"/>
    <property type="match status" value="1"/>
</dbReference>
<name>A0A6J7I8P7_9ZZZZ</name>
<dbReference type="Pfam" id="PF00437">
    <property type="entry name" value="T2SSE"/>
    <property type="match status" value="1"/>
</dbReference>
<protein>
    <submittedName>
        <fullName evidence="3">Unannotated protein</fullName>
    </submittedName>
</protein>
<dbReference type="InterPro" id="IPR001482">
    <property type="entry name" value="T2SS/T4SS_dom"/>
</dbReference>
<dbReference type="NCBIfam" id="TIGR01420">
    <property type="entry name" value="pilT_fam"/>
    <property type="match status" value="1"/>
</dbReference>
<evidence type="ECO:0000256" key="1">
    <source>
        <dbReference type="ARBA" id="ARBA00006611"/>
    </source>
</evidence>
<dbReference type="InterPro" id="IPR027417">
    <property type="entry name" value="P-loop_NTPase"/>
</dbReference>
<dbReference type="SMART" id="SM00382">
    <property type="entry name" value="AAA"/>
    <property type="match status" value="1"/>
</dbReference>
<dbReference type="SUPFAM" id="SSF52540">
    <property type="entry name" value="P-loop containing nucleoside triphosphate hydrolases"/>
    <property type="match status" value="1"/>
</dbReference>
<dbReference type="AlphaFoldDB" id="A0A6J7I8P7"/>
<evidence type="ECO:0000313" key="4">
    <source>
        <dbReference type="EMBL" id="CAB4992732.1"/>
    </source>
</evidence>
<organism evidence="3">
    <name type="scientific">freshwater metagenome</name>
    <dbReference type="NCBI Taxonomy" id="449393"/>
    <lineage>
        <taxon>unclassified sequences</taxon>
        <taxon>metagenomes</taxon>
        <taxon>ecological metagenomes</taxon>
    </lineage>
</organism>
<dbReference type="CDD" id="cd01131">
    <property type="entry name" value="PilT"/>
    <property type="match status" value="1"/>
</dbReference>
<dbReference type="GO" id="GO:0005524">
    <property type="term" value="F:ATP binding"/>
    <property type="evidence" value="ECO:0007669"/>
    <property type="project" value="InterPro"/>
</dbReference>
<evidence type="ECO:0000259" key="2">
    <source>
        <dbReference type="PROSITE" id="PS00662"/>
    </source>
</evidence>
<dbReference type="PANTHER" id="PTHR30486">
    <property type="entry name" value="TWITCHING MOTILITY PROTEIN PILT"/>
    <property type="match status" value="1"/>
</dbReference>
<sequence length="408" mass="44387">MCWWCCSHSSTGPSPAARLKEWGVPADTSPVTDTLPLIESPTLIESGTDELRSIRPLLRAASELGASDLHLKVGSPPRVRIDGRLRHLDTPPLTAAETAAMCREVIRSDLVDEFERTHEADFAFADDRLGRFRVNAFHQRGVVGLVLRRVSVGAIPLAELSLPAAVSQLALEPRGLVLVTGPTGSGKSTTLAGMIDHVNSSREVHIMTVEDPIEVVHIDKMAMVNQREVRVDTDDFVSAMRAAMRQDPDVILIGEMRDRETVHAAISAAETGHVVFSTLHTVDAQETVARIIDFFPPHEQQQVRTSLAGALRGVICQRLVTRADGQGRCVAMEIAINTGRIAEAIVDPMKTGTINTIVSEGDFYGMQTFDQHLITLFRDGVVTLDSALEASTSPHDLSVALRQLGLLH</sequence>
<feature type="domain" description="Bacterial type II secretion system protein E" evidence="2">
    <location>
        <begin position="244"/>
        <end position="258"/>
    </location>
</feature>
<dbReference type="Gene3D" id="3.30.450.90">
    <property type="match status" value="1"/>
</dbReference>
<proteinExistence type="inferred from homology"/>
<accession>A0A6J7I8P7</accession>
<dbReference type="InterPro" id="IPR003593">
    <property type="entry name" value="AAA+_ATPase"/>
</dbReference>
<dbReference type="EMBL" id="CAFBNF010000002">
    <property type="protein sequence ID" value="CAB4927423.1"/>
    <property type="molecule type" value="Genomic_DNA"/>
</dbReference>
<dbReference type="GO" id="GO:0016887">
    <property type="term" value="F:ATP hydrolysis activity"/>
    <property type="evidence" value="ECO:0007669"/>
    <property type="project" value="InterPro"/>
</dbReference>
<dbReference type="InterPro" id="IPR006321">
    <property type="entry name" value="PilT/PilU"/>
</dbReference>
<dbReference type="PROSITE" id="PS00662">
    <property type="entry name" value="T2SP_E"/>
    <property type="match status" value="1"/>
</dbReference>
<comment type="similarity">
    <text evidence="1">Belongs to the GSP E family.</text>
</comment>
<reference evidence="3" key="1">
    <citation type="submission" date="2020-05" db="EMBL/GenBank/DDBJ databases">
        <authorList>
            <person name="Chiriac C."/>
            <person name="Salcher M."/>
            <person name="Ghai R."/>
            <person name="Kavagutti S V."/>
        </authorList>
    </citation>
    <scope>NUCLEOTIDE SEQUENCE</scope>
</reference>
<dbReference type="EMBL" id="CAFBOZ010000012">
    <property type="protein sequence ID" value="CAB4992732.1"/>
    <property type="molecule type" value="Genomic_DNA"/>
</dbReference>